<dbReference type="InterPro" id="IPR021235">
    <property type="entry name" value="DUF2637"/>
</dbReference>
<evidence type="ECO:0000256" key="1">
    <source>
        <dbReference type="SAM" id="Phobius"/>
    </source>
</evidence>
<dbReference type="Proteomes" id="UP001501509">
    <property type="component" value="Unassembled WGS sequence"/>
</dbReference>
<evidence type="ECO:0008006" key="4">
    <source>
        <dbReference type="Google" id="ProtNLM"/>
    </source>
</evidence>
<keyword evidence="3" id="KW-1185">Reference proteome</keyword>
<dbReference type="EMBL" id="BAAATD010000008">
    <property type="protein sequence ID" value="GAA2614189.1"/>
    <property type="molecule type" value="Genomic_DNA"/>
</dbReference>
<feature type="transmembrane region" description="Helical" evidence="1">
    <location>
        <begin position="74"/>
        <end position="92"/>
    </location>
</feature>
<evidence type="ECO:0000313" key="2">
    <source>
        <dbReference type="EMBL" id="GAA2614189.1"/>
    </source>
</evidence>
<accession>A0ABN3Q2R4</accession>
<reference evidence="2 3" key="1">
    <citation type="journal article" date="2019" name="Int. J. Syst. Evol. Microbiol.">
        <title>The Global Catalogue of Microorganisms (GCM) 10K type strain sequencing project: providing services to taxonomists for standard genome sequencing and annotation.</title>
        <authorList>
            <consortium name="The Broad Institute Genomics Platform"/>
            <consortium name="The Broad Institute Genome Sequencing Center for Infectious Disease"/>
            <person name="Wu L."/>
            <person name="Ma J."/>
        </authorList>
    </citation>
    <scope>NUCLEOTIDE SEQUENCE [LARGE SCALE GENOMIC DNA]</scope>
    <source>
        <strain evidence="2 3">JCM 6833</strain>
    </source>
</reference>
<sequence>MAAKAAAIAITPLILLLAALGGAGSFTTVRDMARPWFGDLAWIVPIGLDVGILALLAWDLLAEYVGLPWPMLRWTAWAFIAATVTVNSAAAGGDLIGIIMHAAMPVLFIIVVEGVRHLISRWTGLAAGTRIEPIPKARWLLAPISTALLWRRMVLWHITSYRHGLTAEYRHLLAVAELQEQHGRWTWRWRAPLGERLSLRRLPAETNGLAVDDILELDEPERTDQCSGNDTAPIARPAWITDDLLTAARDILAETGHQGVRLNKVEFGRRLRESGFTIANDRLSDLRAAADLGD</sequence>
<organism evidence="2 3">
    <name type="scientific">Actinomadura fulvescens</name>
    <dbReference type="NCBI Taxonomy" id="46160"/>
    <lineage>
        <taxon>Bacteria</taxon>
        <taxon>Bacillati</taxon>
        <taxon>Actinomycetota</taxon>
        <taxon>Actinomycetes</taxon>
        <taxon>Streptosporangiales</taxon>
        <taxon>Thermomonosporaceae</taxon>
        <taxon>Actinomadura</taxon>
    </lineage>
</organism>
<keyword evidence="1" id="KW-1133">Transmembrane helix</keyword>
<protein>
    <recommendedName>
        <fullName evidence="4">DUF2637 domain-containing protein</fullName>
    </recommendedName>
</protein>
<name>A0ABN3Q2R4_9ACTN</name>
<keyword evidence="1" id="KW-0812">Transmembrane</keyword>
<gene>
    <name evidence="2" type="ORF">GCM10010411_56390</name>
</gene>
<keyword evidence="1" id="KW-0472">Membrane</keyword>
<proteinExistence type="predicted"/>
<feature type="transmembrane region" description="Helical" evidence="1">
    <location>
        <begin position="41"/>
        <end position="62"/>
    </location>
</feature>
<evidence type="ECO:0000313" key="3">
    <source>
        <dbReference type="Proteomes" id="UP001501509"/>
    </source>
</evidence>
<comment type="caution">
    <text evidence="2">The sequence shown here is derived from an EMBL/GenBank/DDBJ whole genome shotgun (WGS) entry which is preliminary data.</text>
</comment>
<dbReference type="Pfam" id="PF10935">
    <property type="entry name" value="DUF2637"/>
    <property type="match status" value="1"/>
</dbReference>